<dbReference type="EMBL" id="RAPE01000002">
    <property type="protein sequence ID" value="RKF14721.1"/>
    <property type="molecule type" value="Genomic_DNA"/>
</dbReference>
<protein>
    <submittedName>
        <fullName evidence="4">Aryl sulfotransferase</fullName>
    </submittedName>
</protein>
<dbReference type="SUPFAM" id="SSF52540">
    <property type="entry name" value="P-loop containing nucleoside triphosphate hydrolases"/>
    <property type="match status" value="1"/>
</dbReference>
<evidence type="ECO:0000256" key="2">
    <source>
        <dbReference type="ARBA" id="ARBA00022679"/>
    </source>
</evidence>
<organism evidence="4 5">
    <name type="scientific">Roseovarius spongiae</name>
    <dbReference type="NCBI Taxonomy" id="2320272"/>
    <lineage>
        <taxon>Bacteria</taxon>
        <taxon>Pseudomonadati</taxon>
        <taxon>Pseudomonadota</taxon>
        <taxon>Alphaproteobacteria</taxon>
        <taxon>Rhodobacterales</taxon>
        <taxon>Roseobacteraceae</taxon>
        <taxon>Roseovarius</taxon>
    </lineage>
</organism>
<accession>A0A3A8AXD3</accession>
<name>A0A3A8AXD3_9RHOB</name>
<evidence type="ECO:0000313" key="5">
    <source>
        <dbReference type="Proteomes" id="UP000281128"/>
    </source>
</evidence>
<sequence length="291" mass="32748">MEDLRRIIWLASYPKSGNTWMRSLLAHYMMPAGQAPDINNLRQFTTGDVRQDFFDRAAGGSFSAGDPEEWLKVRPRALRLIAASKPDHHFVKTHCQAIKFMGVDLIPPEVTAAAIYIIRNPFDLAPSFARHQNCDIDTAIERMANPDTIMGTPAGIYEALGSWDGHVASWTRAPGLPRHVVRYEDMLARPGKTFSDLLSKFLRVQVNKPKLARAIKATSFANMQKQEREKGFAERPEGMQNFFAKGQAGVWRDDLTPEQVGRIRAAFPKTIEEWYPEMLKDTAEFAAGAQA</sequence>
<dbReference type="InterPro" id="IPR000863">
    <property type="entry name" value="Sulfotransferase_dom"/>
</dbReference>
<dbReference type="OrthoDB" id="9804504at2"/>
<proteinExistence type="inferred from homology"/>
<keyword evidence="2 4" id="KW-0808">Transferase</keyword>
<dbReference type="Proteomes" id="UP000281128">
    <property type="component" value="Unassembled WGS sequence"/>
</dbReference>
<gene>
    <name evidence="4" type="ORF">D6850_07505</name>
</gene>
<evidence type="ECO:0000256" key="1">
    <source>
        <dbReference type="ARBA" id="ARBA00005771"/>
    </source>
</evidence>
<dbReference type="PANTHER" id="PTHR11783">
    <property type="entry name" value="SULFOTRANSFERASE SULT"/>
    <property type="match status" value="1"/>
</dbReference>
<comment type="similarity">
    <text evidence="1">Belongs to the sulfotransferase 1 family.</text>
</comment>
<dbReference type="AlphaFoldDB" id="A0A3A8AXD3"/>
<comment type="caution">
    <text evidence="4">The sequence shown here is derived from an EMBL/GenBank/DDBJ whole genome shotgun (WGS) entry which is preliminary data.</text>
</comment>
<dbReference type="InterPro" id="IPR027417">
    <property type="entry name" value="P-loop_NTPase"/>
</dbReference>
<dbReference type="Gene3D" id="3.40.50.300">
    <property type="entry name" value="P-loop containing nucleotide triphosphate hydrolases"/>
    <property type="match status" value="1"/>
</dbReference>
<keyword evidence="5" id="KW-1185">Reference proteome</keyword>
<evidence type="ECO:0000259" key="3">
    <source>
        <dbReference type="Pfam" id="PF00685"/>
    </source>
</evidence>
<dbReference type="Pfam" id="PF00685">
    <property type="entry name" value="Sulfotransfer_1"/>
    <property type="match status" value="1"/>
</dbReference>
<evidence type="ECO:0000313" key="4">
    <source>
        <dbReference type="EMBL" id="RKF14721.1"/>
    </source>
</evidence>
<dbReference type="GO" id="GO:0008146">
    <property type="term" value="F:sulfotransferase activity"/>
    <property type="evidence" value="ECO:0007669"/>
    <property type="project" value="InterPro"/>
</dbReference>
<feature type="domain" description="Sulfotransferase" evidence="3">
    <location>
        <begin position="8"/>
        <end position="272"/>
    </location>
</feature>
<reference evidence="4 5" key="1">
    <citation type="submission" date="2018-09" db="EMBL/GenBank/DDBJ databases">
        <title>Roseovarius spongiae sp. nov., isolated from a marine sponge.</title>
        <authorList>
            <person name="Zhuang L."/>
            <person name="Luo L."/>
        </authorList>
    </citation>
    <scope>NUCLEOTIDE SEQUENCE [LARGE SCALE GENOMIC DNA]</scope>
    <source>
        <strain evidence="4 5">HN-E21</strain>
    </source>
</reference>
<dbReference type="RefSeq" id="WP_121165477.1">
    <property type="nucleotide sequence ID" value="NZ_RAPE01000002.1"/>
</dbReference>